<evidence type="ECO:0000313" key="1">
    <source>
        <dbReference type="EMBL" id="EKD66079.1"/>
    </source>
</evidence>
<accession>K2BV18</accession>
<sequence>MSLKEHLDISKEQKTSKDRYLCPFSMISTREIVTSILKFDPKIRPSYIIEERFILERIKENNKWINYDWTSLFWLNYVEELEQSLAEKMAQTELIFVWKEIPDLSPESYIEACRILFIQPWSSYAAWHKSYKKMLSTCHPDKVPQIVNKMLPSKPQDWSILEFHSQKNQIKERVKTLDLLKGEELDVVKSEIMEFIKNFIENIIFEVGLILEKIYPKKDEISKEEKIKINSELLMQNYWISFEEFYELFEERKRMKDIWDNLKIRMESDIWEKFAITRNNVEKAWEIFQCYQWVSWEQAKNIDIIWWVWEWNEGLYKKVDLDRNDAIVWAAFLRKRWSLWREKYWKKAYFPNGESLFAHIIRQIPEEKWPKDLINLIKFLESNKFEENKIVALATKLQESTFQKPECFDEIMESIIKYPWSFSESYEEYHFEPTLIFWKWHTWNYWLYEQDYEIPLWLLFSHLYLNIAWGIPIKIWEKFLKKYFKEISIHEIVEIIERMNKKENPEEIFSDKIEKLTKDMPSREAYELENEIFDIVDAIYNWLTVSKLDDFHFDTIEKPRAWVESLPNWWLDIYFPVNRNMGSPIYETLHFTEKEVKTMYLTALESNILDSHKSVMGSLWHNSEERN</sequence>
<organism evidence="1">
    <name type="scientific">uncultured bacterium</name>
    <name type="common">gcode 4</name>
    <dbReference type="NCBI Taxonomy" id="1234023"/>
    <lineage>
        <taxon>Bacteria</taxon>
        <taxon>environmental samples</taxon>
    </lineage>
</organism>
<reference evidence="1" key="1">
    <citation type="journal article" date="2012" name="Science">
        <title>Fermentation, hydrogen, and sulfur metabolism in multiple uncultivated bacterial phyla.</title>
        <authorList>
            <person name="Wrighton K.C."/>
            <person name="Thomas B.C."/>
            <person name="Sharon I."/>
            <person name="Miller C.S."/>
            <person name="Castelle C.J."/>
            <person name="VerBerkmoes N.C."/>
            <person name="Wilkins M.J."/>
            <person name="Hettich R.L."/>
            <person name="Lipton M.S."/>
            <person name="Williams K.H."/>
            <person name="Long P.E."/>
            <person name="Banfield J.F."/>
        </authorList>
    </citation>
    <scope>NUCLEOTIDE SEQUENCE [LARGE SCALE GENOMIC DNA]</scope>
</reference>
<dbReference type="AlphaFoldDB" id="K2BV18"/>
<protein>
    <submittedName>
        <fullName evidence="1">Uncharacterized protein</fullName>
    </submittedName>
</protein>
<gene>
    <name evidence="1" type="ORF">ACD_49C00066G0003</name>
</gene>
<proteinExistence type="predicted"/>
<dbReference type="EMBL" id="AMFJ01021652">
    <property type="protein sequence ID" value="EKD66079.1"/>
    <property type="molecule type" value="Genomic_DNA"/>
</dbReference>
<comment type="caution">
    <text evidence="1">The sequence shown here is derived from an EMBL/GenBank/DDBJ whole genome shotgun (WGS) entry which is preliminary data.</text>
</comment>
<name>K2BV18_9BACT</name>